<feature type="region of interest" description="Disordered" evidence="2">
    <location>
        <begin position="386"/>
        <end position="437"/>
    </location>
</feature>
<proteinExistence type="predicted"/>
<protein>
    <submittedName>
        <fullName evidence="4">Uu.00g103120.m01.CDS01</fullName>
    </submittedName>
</protein>
<feature type="compositionally biased region" description="Low complexity" evidence="2">
    <location>
        <begin position="40"/>
        <end position="49"/>
    </location>
</feature>
<gene>
    <name evidence="4" type="ORF">KHLLAP_LOCUS3386</name>
</gene>
<feature type="compositionally biased region" description="Low complexity" evidence="2">
    <location>
        <begin position="238"/>
        <end position="255"/>
    </location>
</feature>
<comment type="caution">
    <text evidence="4">The sequence shown here is derived from an EMBL/GenBank/DDBJ whole genome shotgun (WGS) entry which is preliminary data.</text>
</comment>
<feature type="signal peptide" evidence="3">
    <location>
        <begin position="1"/>
        <end position="23"/>
    </location>
</feature>
<feature type="chain" id="PRO_5042489102" evidence="3">
    <location>
        <begin position="24"/>
        <end position="481"/>
    </location>
</feature>
<evidence type="ECO:0000256" key="1">
    <source>
        <dbReference type="SAM" id="Coils"/>
    </source>
</evidence>
<feature type="region of interest" description="Disordered" evidence="2">
    <location>
        <begin position="312"/>
        <end position="354"/>
    </location>
</feature>
<organism evidence="4 5">
    <name type="scientific">Anthostomella pinea</name>
    <dbReference type="NCBI Taxonomy" id="933095"/>
    <lineage>
        <taxon>Eukaryota</taxon>
        <taxon>Fungi</taxon>
        <taxon>Dikarya</taxon>
        <taxon>Ascomycota</taxon>
        <taxon>Pezizomycotina</taxon>
        <taxon>Sordariomycetes</taxon>
        <taxon>Xylariomycetidae</taxon>
        <taxon>Xylariales</taxon>
        <taxon>Xylariaceae</taxon>
        <taxon>Anthostomella</taxon>
    </lineage>
</organism>
<sequence>MKITLTLPRLLCLITWPIGPSASKACHQLRGEVACDETSEQTSSSSNTTDLEPRVEPTSPIGVQAAALYDHDASWLGKRATELDDQEDELQQMMESLNNATNQAIRYMRDLAASVESMSTKLSMLATGASTTSAAWSSETTTSSTKDQASLTESSASASLPTPTSTRPTQTVKVVPVTISGMPSSTTVTRLLTYPVPSSGAAEVSEYTTTTTLTSTSTITVTVPPSETSMTIKSTRRSSPTSYVPPASSATSATMSSGLSLPTAITTPSTSSDTELYFITVSDSSRSTSTVHTTVTVSDDCWNATTTSKQASITATKSQAGNVTGSGSVRPSTIPSHPPLPGTNTSTTSSNAASTGPLTVTAFLSITSSSSMPIASSGFIPIASSSSVTSNTNSSRPVTSAAGTSPSSTDSRSTTSRPTSLTTLLPVTSGASSGMPKRNHIARHLGALHHPLTYITTVASSILHSTASTSVPNDAESARDR</sequence>
<dbReference type="AlphaFoldDB" id="A0AAI8VE70"/>
<accession>A0AAI8VE70</accession>
<evidence type="ECO:0000256" key="3">
    <source>
        <dbReference type="SAM" id="SignalP"/>
    </source>
</evidence>
<feature type="compositionally biased region" description="Low complexity" evidence="2">
    <location>
        <begin position="386"/>
        <end position="429"/>
    </location>
</feature>
<feature type="coiled-coil region" evidence="1">
    <location>
        <begin position="80"/>
        <end position="110"/>
    </location>
</feature>
<feature type="compositionally biased region" description="Polar residues" evidence="2">
    <location>
        <begin position="312"/>
        <end position="335"/>
    </location>
</feature>
<feature type="region of interest" description="Disordered" evidence="2">
    <location>
        <begin position="37"/>
        <end position="56"/>
    </location>
</feature>
<evidence type="ECO:0000313" key="4">
    <source>
        <dbReference type="EMBL" id="CAJ2502918.1"/>
    </source>
</evidence>
<keyword evidence="1" id="KW-0175">Coiled coil</keyword>
<dbReference type="Proteomes" id="UP001295740">
    <property type="component" value="Unassembled WGS sequence"/>
</dbReference>
<evidence type="ECO:0000313" key="5">
    <source>
        <dbReference type="Proteomes" id="UP001295740"/>
    </source>
</evidence>
<keyword evidence="5" id="KW-1185">Reference proteome</keyword>
<feature type="region of interest" description="Disordered" evidence="2">
    <location>
        <begin position="130"/>
        <end position="171"/>
    </location>
</feature>
<keyword evidence="3" id="KW-0732">Signal</keyword>
<evidence type="ECO:0000256" key="2">
    <source>
        <dbReference type="SAM" id="MobiDB-lite"/>
    </source>
</evidence>
<feature type="compositionally biased region" description="Low complexity" evidence="2">
    <location>
        <begin position="343"/>
        <end position="354"/>
    </location>
</feature>
<feature type="region of interest" description="Disordered" evidence="2">
    <location>
        <begin position="226"/>
        <end position="255"/>
    </location>
</feature>
<name>A0AAI8VE70_9PEZI</name>
<reference evidence="4" key="1">
    <citation type="submission" date="2023-10" db="EMBL/GenBank/DDBJ databases">
        <authorList>
            <person name="Hackl T."/>
        </authorList>
    </citation>
    <scope>NUCLEOTIDE SEQUENCE</scope>
</reference>
<dbReference type="EMBL" id="CAUWAG010000004">
    <property type="protein sequence ID" value="CAJ2502918.1"/>
    <property type="molecule type" value="Genomic_DNA"/>
</dbReference>